<evidence type="ECO:0000313" key="2">
    <source>
        <dbReference type="Proteomes" id="UP000232693"/>
    </source>
</evidence>
<dbReference type="RefSeq" id="WP_106647728.1">
    <property type="nucleotide sequence ID" value="NZ_BMGO01000001.1"/>
</dbReference>
<protein>
    <submittedName>
        <fullName evidence="1">CDP-glycerol--poly(Glycerophosphate) glycerophosphotransferase</fullName>
    </submittedName>
</protein>
<name>A0A2K9AHR9_9GAMM</name>
<dbReference type="AlphaFoldDB" id="A0A2K9AHR9"/>
<reference evidence="1 2" key="1">
    <citation type="submission" date="2017-12" db="EMBL/GenBank/DDBJ databases">
        <title>Kangiella profundi FT102 completed genome.</title>
        <authorList>
            <person name="Xu J."/>
            <person name="Wang J."/>
            <person name="Lu Y."/>
        </authorList>
    </citation>
    <scope>NUCLEOTIDE SEQUENCE [LARGE SCALE GENOMIC DNA]</scope>
    <source>
        <strain evidence="1 2">FT102</strain>
    </source>
</reference>
<dbReference type="GO" id="GO:0016020">
    <property type="term" value="C:membrane"/>
    <property type="evidence" value="ECO:0007669"/>
    <property type="project" value="InterPro"/>
</dbReference>
<sequence length="351" mass="40354">MKILFDVAYLYYLPHFSPVLEELKAKGAELGIVFHSEPPAAIRTQLAPVAEIHIINEDNLVSFYIAQQPDWIVFGHAAEIAEQLNKHTKTALILHGLGPKSTYYNASSSPIQFRFVESEYRKKTLQQLYPEKTFITTGYTKLDPLVNGTSEVINLADKGLVPDKPTILYSPTFYPSTIENFPKDWPEQFADYNILIKPHYLSLIKSAYKKQRELFEHWKNYPNVYLASPEEQSLLPFMATADLMISETSSALFEFMALNKPVIVGHFLKLRVGYWGFLKFRLQKRLSDDYQLFKEIGTNIHHYRELKSAVENNLKNPKLFESQRLKYIEQIVGAVDGQASKRVANFLLSHS</sequence>
<dbReference type="InterPro" id="IPR007554">
    <property type="entry name" value="Glycerophosphate_synth"/>
</dbReference>
<accession>A0A2K9AHR9</accession>
<dbReference type="GO" id="GO:0047355">
    <property type="term" value="F:CDP-glycerol glycerophosphotransferase activity"/>
    <property type="evidence" value="ECO:0007669"/>
    <property type="project" value="InterPro"/>
</dbReference>
<keyword evidence="1" id="KW-0808">Transferase</keyword>
<dbReference type="EMBL" id="CP025120">
    <property type="protein sequence ID" value="AUD79926.1"/>
    <property type="molecule type" value="Genomic_DNA"/>
</dbReference>
<dbReference type="Pfam" id="PF04464">
    <property type="entry name" value="Glyphos_transf"/>
    <property type="match status" value="1"/>
</dbReference>
<dbReference type="InterPro" id="IPR043148">
    <property type="entry name" value="TagF_C"/>
</dbReference>
<proteinExistence type="predicted"/>
<dbReference type="Gene3D" id="3.40.50.12580">
    <property type="match status" value="1"/>
</dbReference>
<organism evidence="1 2">
    <name type="scientific">Kangiella profundi</name>
    <dbReference type="NCBI Taxonomy" id="1561924"/>
    <lineage>
        <taxon>Bacteria</taxon>
        <taxon>Pseudomonadati</taxon>
        <taxon>Pseudomonadota</taxon>
        <taxon>Gammaproteobacteria</taxon>
        <taxon>Kangiellales</taxon>
        <taxon>Kangiellaceae</taxon>
        <taxon>Kangiella</taxon>
    </lineage>
</organism>
<dbReference type="SUPFAM" id="SSF53756">
    <property type="entry name" value="UDP-Glycosyltransferase/glycogen phosphorylase"/>
    <property type="match status" value="1"/>
</dbReference>
<evidence type="ECO:0000313" key="1">
    <source>
        <dbReference type="EMBL" id="AUD79926.1"/>
    </source>
</evidence>
<dbReference type="KEGG" id="kpd:CW740_11960"/>
<keyword evidence="2" id="KW-1185">Reference proteome</keyword>
<gene>
    <name evidence="1" type="ORF">CW740_11960</name>
</gene>
<dbReference type="Proteomes" id="UP000232693">
    <property type="component" value="Chromosome"/>
</dbReference>
<dbReference type="OrthoDB" id="1113428at2"/>